<dbReference type="Proteomes" id="UP001247754">
    <property type="component" value="Unassembled WGS sequence"/>
</dbReference>
<protein>
    <recommendedName>
        <fullName evidence="3">Sulfotransferase family protein</fullName>
    </recommendedName>
</protein>
<organism evidence="1 2">
    <name type="scientific">Ruixingdingia sedimenti</name>
    <dbReference type="NCBI Taxonomy" id="3073604"/>
    <lineage>
        <taxon>Bacteria</taxon>
        <taxon>Pseudomonadati</taxon>
        <taxon>Pseudomonadota</taxon>
        <taxon>Alphaproteobacteria</taxon>
        <taxon>Rhodobacterales</taxon>
        <taxon>Paracoccaceae</taxon>
        <taxon>Ruixingdingia</taxon>
    </lineage>
</organism>
<evidence type="ECO:0008006" key="3">
    <source>
        <dbReference type="Google" id="ProtNLM"/>
    </source>
</evidence>
<keyword evidence="2" id="KW-1185">Reference proteome</keyword>
<dbReference type="SUPFAM" id="SSF52540">
    <property type="entry name" value="P-loop containing nucleoside triphosphate hydrolases"/>
    <property type="match status" value="1"/>
</dbReference>
<accession>A0ABU1F8Z0</accession>
<gene>
    <name evidence="1" type="ORF">RGD00_12025</name>
</gene>
<proteinExistence type="predicted"/>
<dbReference type="RefSeq" id="WP_310457573.1">
    <property type="nucleotide sequence ID" value="NZ_JAVKPH010000012.1"/>
</dbReference>
<evidence type="ECO:0000313" key="1">
    <source>
        <dbReference type="EMBL" id="MDR5653337.1"/>
    </source>
</evidence>
<comment type="caution">
    <text evidence="1">The sequence shown here is derived from an EMBL/GenBank/DDBJ whole genome shotgun (WGS) entry which is preliminary data.</text>
</comment>
<dbReference type="InterPro" id="IPR027417">
    <property type="entry name" value="P-loop_NTPase"/>
</dbReference>
<dbReference type="EMBL" id="JAVKPH010000012">
    <property type="protein sequence ID" value="MDR5653337.1"/>
    <property type="molecule type" value="Genomic_DNA"/>
</dbReference>
<evidence type="ECO:0000313" key="2">
    <source>
        <dbReference type="Proteomes" id="UP001247754"/>
    </source>
</evidence>
<name>A0ABU1F8Z0_9RHOB</name>
<reference evidence="1 2" key="1">
    <citation type="submission" date="2023-09" db="EMBL/GenBank/DDBJ databases">
        <title>Xinfangfangia sedmenti sp. nov., isolated the sedment.</title>
        <authorList>
            <person name="Xu L."/>
        </authorList>
    </citation>
    <scope>NUCLEOTIDE SEQUENCE [LARGE SCALE GENOMIC DNA]</scope>
    <source>
        <strain evidence="1 2">LG-4</strain>
    </source>
</reference>
<sequence length="352" mass="38746">MARKAKPQTIYLHVGLHKTGTTAIQSAFEGYRGDGVRYAELGYRNHSIPFYTAYSGRHQSYHIWEAAGLTPAQADGKKEEFAHLIDSYFDAHSGDDIIVSGEDISMIPPPGISGMFGALARNDRKVIVIVYVRDPVSLAASRLQEVIKADTYRGTPPSSGYRQRIEKFLKIAGKDDLVIRNYARSELKDRDIVSDFAAIVGCAAPKAPENTNETLSVEAVRIIHLLNGFVSAFGEGRQMREARWIFVERIRALFPGPFHVPAHLLAPSVDAGDVAWLKSVSGIDYGDAIAPAPADDGWRSLDQFLSTPREATLRILRDEFIPGRKIPAPGADPALVVARCFLAFLETRRGRG</sequence>